<evidence type="ECO:0000313" key="7">
    <source>
        <dbReference type="EMBL" id="ORD98039.1"/>
    </source>
</evidence>
<dbReference type="OrthoDB" id="2194900at2759"/>
<evidence type="ECO:0000256" key="2">
    <source>
        <dbReference type="ARBA" id="ARBA00022771"/>
    </source>
</evidence>
<dbReference type="PROSITE" id="PS50089">
    <property type="entry name" value="ZF_RING_2"/>
    <property type="match status" value="1"/>
</dbReference>
<dbReference type="Gene3D" id="3.30.40.10">
    <property type="entry name" value="Zinc/RING finger domain, C3HC4 (zinc finger)"/>
    <property type="match status" value="1"/>
</dbReference>
<keyword evidence="8" id="KW-1185">Reference proteome</keyword>
<evidence type="ECO:0000259" key="6">
    <source>
        <dbReference type="PROSITE" id="PS50089"/>
    </source>
</evidence>
<keyword evidence="1" id="KW-0479">Metal-binding</keyword>
<feature type="transmembrane region" description="Helical" evidence="5">
    <location>
        <begin position="137"/>
        <end position="157"/>
    </location>
</feature>
<dbReference type="SMART" id="SM00744">
    <property type="entry name" value="RINGv"/>
    <property type="match status" value="1"/>
</dbReference>
<dbReference type="VEuPathDB" id="MicrosporidiaDB:A0H76_2243"/>
<keyword evidence="5" id="KW-0812">Transmembrane</keyword>
<dbReference type="Pfam" id="PF13639">
    <property type="entry name" value="zf-RING_2"/>
    <property type="match status" value="1"/>
</dbReference>
<evidence type="ECO:0000256" key="3">
    <source>
        <dbReference type="ARBA" id="ARBA00022833"/>
    </source>
</evidence>
<dbReference type="SUPFAM" id="SSF57850">
    <property type="entry name" value="RING/U-box"/>
    <property type="match status" value="1"/>
</dbReference>
<evidence type="ECO:0000256" key="5">
    <source>
        <dbReference type="SAM" id="Phobius"/>
    </source>
</evidence>
<keyword evidence="3" id="KW-0862">Zinc</keyword>
<dbReference type="Proteomes" id="UP000192356">
    <property type="component" value="Unassembled WGS sequence"/>
</dbReference>
<gene>
    <name evidence="7" type="primary">RHA1A</name>
    <name evidence="7" type="ORF">HERIO_141</name>
</gene>
<accession>A0A1X0QE10</accession>
<feature type="domain" description="RING-type" evidence="6">
    <location>
        <begin position="195"/>
        <end position="238"/>
    </location>
</feature>
<dbReference type="GO" id="GO:0061630">
    <property type="term" value="F:ubiquitin protein ligase activity"/>
    <property type="evidence" value="ECO:0007669"/>
    <property type="project" value="TreeGrafter"/>
</dbReference>
<dbReference type="GO" id="GO:0006511">
    <property type="term" value="P:ubiquitin-dependent protein catabolic process"/>
    <property type="evidence" value="ECO:0007669"/>
    <property type="project" value="TreeGrafter"/>
</dbReference>
<evidence type="ECO:0000256" key="4">
    <source>
        <dbReference type="PROSITE-ProRule" id="PRU00175"/>
    </source>
</evidence>
<dbReference type="EMBL" id="LVKB01000003">
    <property type="protein sequence ID" value="ORD98039.1"/>
    <property type="molecule type" value="Genomic_DNA"/>
</dbReference>
<dbReference type="PANTHER" id="PTHR22765:SF434">
    <property type="entry name" value="GB|AAD18119.1-RELATED"/>
    <property type="match status" value="1"/>
</dbReference>
<keyword evidence="5" id="KW-0472">Membrane</keyword>
<dbReference type="SMART" id="SM00184">
    <property type="entry name" value="RING"/>
    <property type="match status" value="1"/>
</dbReference>
<dbReference type="InterPro" id="IPR013083">
    <property type="entry name" value="Znf_RING/FYVE/PHD"/>
</dbReference>
<evidence type="ECO:0000313" key="8">
    <source>
        <dbReference type="Proteomes" id="UP000192356"/>
    </source>
</evidence>
<dbReference type="InterPro" id="IPR001841">
    <property type="entry name" value="Znf_RING"/>
</dbReference>
<evidence type="ECO:0000256" key="1">
    <source>
        <dbReference type="ARBA" id="ARBA00022723"/>
    </source>
</evidence>
<organism evidence="7 8">
    <name type="scientific">Hepatospora eriocheir</name>
    <dbReference type="NCBI Taxonomy" id="1081669"/>
    <lineage>
        <taxon>Eukaryota</taxon>
        <taxon>Fungi</taxon>
        <taxon>Fungi incertae sedis</taxon>
        <taxon>Microsporidia</taxon>
        <taxon>Hepatosporidae</taxon>
        <taxon>Hepatospora</taxon>
    </lineage>
</organism>
<dbReference type="InterPro" id="IPR051826">
    <property type="entry name" value="E3_ubiquitin-ligase_domain"/>
</dbReference>
<dbReference type="AlphaFoldDB" id="A0A1X0QE10"/>
<name>A0A1X0QE10_9MICR</name>
<protein>
    <submittedName>
        <fullName evidence="7">RHA1A</fullName>
    </submittedName>
</protein>
<dbReference type="InterPro" id="IPR011016">
    <property type="entry name" value="Znf_RING-CH"/>
</dbReference>
<keyword evidence="2 4" id="KW-0863">Zinc-finger</keyword>
<keyword evidence="5" id="KW-1133">Transmembrane helix</keyword>
<comment type="caution">
    <text evidence="7">The sequence shown here is derived from an EMBL/GenBank/DDBJ whole genome shotgun (WGS) entry which is preliminary data.</text>
</comment>
<dbReference type="PANTHER" id="PTHR22765">
    <property type="entry name" value="RING FINGER AND PROTEASE ASSOCIATED DOMAIN-CONTAINING"/>
    <property type="match status" value="1"/>
</dbReference>
<dbReference type="VEuPathDB" id="MicrosporidiaDB:HERIO_141"/>
<proteinExistence type="predicted"/>
<reference evidence="7 8" key="1">
    <citation type="journal article" date="2017" name="Environ. Microbiol.">
        <title>Decay of the glycolytic pathway and adaptation to intranuclear parasitism within Enterocytozoonidae microsporidia.</title>
        <authorList>
            <person name="Wiredu Boakye D."/>
            <person name="Jaroenlak P."/>
            <person name="Prachumwat A."/>
            <person name="Williams T.A."/>
            <person name="Bateman K.S."/>
            <person name="Itsathitphaisarn O."/>
            <person name="Sritunyalucksana K."/>
            <person name="Paszkiewicz K.H."/>
            <person name="Moore K.A."/>
            <person name="Stentiford G.D."/>
            <person name="Williams B.A."/>
        </authorList>
    </citation>
    <scope>NUCLEOTIDE SEQUENCE [LARGE SCALE GENOMIC DNA]</scope>
    <source>
        <strain evidence="7 8">GB1</strain>
    </source>
</reference>
<dbReference type="GO" id="GO:0008270">
    <property type="term" value="F:zinc ion binding"/>
    <property type="evidence" value="ECO:0007669"/>
    <property type="project" value="UniProtKB-KW"/>
</dbReference>
<sequence length="248" mass="28816">MRDFILGLFCDLEYAFRCNKEILVYNDTKKTILRLYGIYSDNVEDVGKSLRIFIDKSISTPTNKNALNLIVYSDVIQKNNVLQDKTNYIYDKSILSSLCDIKKLEAFIQYGSVNLINDYNRKLNTDILKIHIYDYNLIYDIFGFVMGIFLVICAYHVGKYVLGVLTKLEPDYNRYKLEGSLCVTKDCLPDNVTECLICYASFEDSDDKIRKLPCSHYFHAECVDRWIISRNRVCPLCRTIVPVIDTYA</sequence>